<accession>A0A9Y2IPK7</accession>
<dbReference type="Proteomes" id="UP001236014">
    <property type="component" value="Chromosome"/>
</dbReference>
<dbReference type="Gene3D" id="3.40.50.1820">
    <property type="entry name" value="alpha/beta hydrolase"/>
    <property type="match status" value="1"/>
</dbReference>
<dbReference type="RefSeq" id="WP_285974175.1">
    <property type="nucleotide sequence ID" value="NZ_CP127294.1"/>
</dbReference>
<dbReference type="EMBL" id="CP127294">
    <property type="protein sequence ID" value="WIX83627.1"/>
    <property type="molecule type" value="Genomic_DNA"/>
</dbReference>
<sequence length="257" mass="27411">MSFTAQGPETETTIVLVHGLGGRRAQTAALADELSRDSHVVSVDLLGHGSSPAGEGARGMTAQIEALRQLIEDLSPARVALVGHSAGGTTALRMTNEAQEIEAAFLLDSSLIVSDAVKDWADRLASSLDRDGFHKTVNGLLRANLGDEAEATIADEVDQAVKDTDPEVGAALLRDAVAFDAPDEIRRSPSRIFYVRSSRPITAAQLHAVRPDVAFHRVEHAGHWVQMEQPRKVADIIRSHVFTSTGAPTHVAVPKPG</sequence>
<dbReference type="KEGG" id="acab:QRX50_24160"/>
<organism evidence="2 3">
    <name type="scientific">Amycolatopsis carbonis</name>
    <dbReference type="NCBI Taxonomy" id="715471"/>
    <lineage>
        <taxon>Bacteria</taxon>
        <taxon>Bacillati</taxon>
        <taxon>Actinomycetota</taxon>
        <taxon>Actinomycetes</taxon>
        <taxon>Pseudonocardiales</taxon>
        <taxon>Pseudonocardiaceae</taxon>
        <taxon>Amycolatopsis</taxon>
    </lineage>
</organism>
<feature type="domain" description="AB hydrolase-1" evidence="1">
    <location>
        <begin position="14"/>
        <end position="235"/>
    </location>
</feature>
<dbReference type="Pfam" id="PF12697">
    <property type="entry name" value="Abhydrolase_6"/>
    <property type="match status" value="1"/>
</dbReference>
<gene>
    <name evidence="2" type="ORF">QRX50_24160</name>
</gene>
<keyword evidence="3" id="KW-1185">Reference proteome</keyword>
<dbReference type="InterPro" id="IPR050228">
    <property type="entry name" value="Carboxylesterase_BioH"/>
</dbReference>
<dbReference type="PANTHER" id="PTHR43194">
    <property type="entry name" value="HYDROLASE ALPHA/BETA FOLD FAMILY"/>
    <property type="match status" value="1"/>
</dbReference>
<proteinExistence type="predicted"/>
<dbReference type="InterPro" id="IPR029058">
    <property type="entry name" value="AB_hydrolase_fold"/>
</dbReference>
<reference evidence="2 3" key="1">
    <citation type="submission" date="2023-06" db="EMBL/GenBank/DDBJ databases">
        <authorList>
            <person name="Oyuntsetseg B."/>
            <person name="Kim S.B."/>
        </authorList>
    </citation>
    <scope>NUCLEOTIDE SEQUENCE [LARGE SCALE GENOMIC DNA]</scope>
    <source>
        <strain evidence="2 3">2-15</strain>
    </source>
</reference>
<evidence type="ECO:0000259" key="1">
    <source>
        <dbReference type="Pfam" id="PF12697"/>
    </source>
</evidence>
<dbReference type="SUPFAM" id="SSF53474">
    <property type="entry name" value="alpha/beta-Hydrolases"/>
    <property type="match status" value="1"/>
</dbReference>
<name>A0A9Y2IPK7_9PSEU</name>
<dbReference type="PANTHER" id="PTHR43194:SF2">
    <property type="entry name" value="PEROXISOMAL MEMBRANE PROTEIN LPX1"/>
    <property type="match status" value="1"/>
</dbReference>
<keyword evidence="2" id="KW-0378">Hydrolase</keyword>
<evidence type="ECO:0000313" key="3">
    <source>
        <dbReference type="Proteomes" id="UP001236014"/>
    </source>
</evidence>
<dbReference type="AlphaFoldDB" id="A0A9Y2IPK7"/>
<dbReference type="GO" id="GO:0016787">
    <property type="term" value="F:hydrolase activity"/>
    <property type="evidence" value="ECO:0007669"/>
    <property type="project" value="UniProtKB-KW"/>
</dbReference>
<dbReference type="InterPro" id="IPR000073">
    <property type="entry name" value="AB_hydrolase_1"/>
</dbReference>
<protein>
    <submittedName>
        <fullName evidence="2">Alpha/beta fold hydrolase</fullName>
    </submittedName>
</protein>
<evidence type="ECO:0000313" key="2">
    <source>
        <dbReference type="EMBL" id="WIX83627.1"/>
    </source>
</evidence>